<accession>A0A1F8GQ36</accession>
<sequence>MIIFVLFAFKMDNGDNKASLFSNLLKGYIEETSAYIETNGNQLADIGSLLAFNSQAPYEEDYGSDILDYNIGDQSLSAYNPAEANYIEVGRFISNRVSEYAVQQGDLLSFIASDYGVSINSIIWANNLRNSDSISPGQVLKIPPVSGVIHQIKSGDTIASIAKKYNANEGRIIEFNGLSKNAEISIGEQIIVPDGEIKSMIKAGTTIASANKPFAYLANLGDYFMLPTNGYNWGRIHGRNGVDIANSRGTPIYAAAEGSVAISDGVGYNGGFGQYIKIIHPNGTETLYAHGSKLLVSAGDYVQRGQLIMLMGSTGRSTGNHLHFEVHGARNPLAKY</sequence>
<dbReference type="InterPro" id="IPR036779">
    <property type="entry name" value="LysM_dom_sf"/>
</dbReference>
<dbReference type="AlphaFoldDB" id="A0A1F8GQ36"/>
<dbReference type="InterPro" id="IPR011055">
    <property type="entry name" value="Dup_hybrid_motif"/>
</dbReference>
<dbReference type="Pfam" id="PF01476">
    <property type="entry name" value="LysM"/>
    <property type="match status" value="2"/>
</dbReference>
<dbReference type="InterPro" id="IPR016047">
    <property type="entry name" value="M23ase_b-sheet_dom"/>
</dbReference>
<dbReference type="PROSITE" id="PS51782">
    <property type="entry name" value="LYSM"/>
    <property type="match status" value="2"/>
</dbReference>
<dbReference type="GO" id="GO:0004222">
    <property type="term" value="F:metalloendopeptidase activity"/>
    <property type="evidence" value="ECO:0007669"/>
    <property type="project" value="TreeGrafter"/>
</dbReference>
<name>A0A1F8GQ36_9BACT</name>
<evidence type="ECO:0000313" key="3">
    <source>
        <dbReference type="Proteomes" id="UP000178256"/>
    </source>
</evidence>
<dbReference type="PANTHER" id="PTHR21666">
    <property type="entry name" value="PEPTIDASE-RELATED"/>
    <property type="match status" value="1"/>
</dbReference>
<dbReference type="InterPro" id="IPR050570">
    <property type="entry name" value="Cell_wall_metabolism_enzyme"/>
</dbReference>
<organism evidence="2 3">
    <name type="scientific">Candidatus Yanofskybacteria bacterium RIFCSPLOWO2_01_FULL_44_22</name>
    <dbReference type="NCBI Taxonomy" id="1802697"/>
    <lineage>
        <taxon>Bacteria</taxon>
        <taxon>Candidatus Yanofskyibacteriota</taxon>
    </lineage>
</organism>
<dbReference type="Gene3D" id="3.10.350.10">
    <property type="entry name" value="LysM domain"/>
    <property type="match status" value="2"/>
</dbReference>
<gene>
    <name evidence="2" type="ORF">A2925_03350</name>
</gene>
<dbReference type="InterPro" id="IPR018392">
    <property type="entry name" value="LysM"/>
</dbReference>
<dbReference type="SMART" id="SM00257">
    <property type="entry name" value="LysM"/>
    <property type="match status" value="2"/>
</dbReference>
<dbReference type="EMBL" id="MGKL01000004">
    <property type="protein sequence ID" value="OGN26549.1"/>
    <property type="molecule type" value="Genomic_DNA"/>
</dbReference>
<dbReference type="Gene3D" id="2.70.70.10">
    <property type="entry name" value="Glucose Permease (Domain IIA)"/>
    <property type="match status" value="1"/>
</dbReference>
<feature type="domain" description="LysM" evidence="1">
    <location>
        <begin position="148"/>
        <end position="192"/>
    </location>
</feature>
<evidence type="ECO:0000313" key="2">
    <source>
        <dbReference type="EMBL" id="OGN26549.1"/>
    </source>
</evidence>
<dbReference type="SUPFAM" id="SSF51261">
    <property type="entry name" value="Duplicated hybrid motif"/>
    <property type="match status" value="1"/>
</dbReference>
<protein>
    <recommendedName>
        <fullName evidence="1">LysM domain-containing protein</fullName>
    </recommendedName>
</protein>
<dbReference type="PANTHER" id="PTHR21666:SF270">
    <property type="entry name" value="MUREIN HYDROLASE ACTIVATOR ENVC"/>
    <property type="match status" value="1"/>
</dbReference>
<reference evidence="2 3" key="1">
    <citation type="journal article" date="2016" name="Nat. Commun.">
        <title>Thousands of microbial genomes shed light on interconnected biogeochemical processes in an aquifer system.</title>
        <authorList>
            <person name="Anantharaman K."/>
            <person name="Brown C.T."/>
            <person name="Hug L.A."/>
            <person name="Sharon I."/>
            <person name="Castelle C.J."/>
            <person name="Probst A.J."/>
            <person name="Thomas B.C."/>
            <person name="Singh A."/>
            <person name="Wilkins M.J."/>
            <person name="Karaoz U."/>
            <person name="Brodie E.L."/>
            <person name="Williams K.H."/>
            <person name="Hubbard S.S."/>
            <person name="Banfield J.F."/>
        </authorList>
    </citation>
    <scope>NUCLEOTIDE SEQUENCE [LARGE SCALE GENOMIC DNA]</scope>
</reference>
<evidence type="ECO:0000259" key="1">
    <source>
        <dbReference type="PROSITE" id="PS51782"/>
    </source>
</evidence>
<dbReference type="Proteomes" id="UP000178256">
    <property type="component" value="Unassembled WGS sequence"/>
</dbReference>
<dbReference type="CDD" id="cd12797">
    <property type="entry name" value="M23_peptidase"/>
    <property type="match status" value="1"/>
</dbReference>
<comment type="caution">
    <text evidence="2">The sequence shown here is derived from an EMBL/GenBank/DDBJ whole genome shotgun (WGS) entry which is preliminary data.</text>
</comment>
<feature type="domain" description="LysM" evidence="1">
    <location>
        <begin position="98"/>
        <end position="142"/>
    </location>
</feature>
<proteinExistence type="predicted"/>
<dbReference type="STRING" id="1802697.A2925_03350"/>
<dbReference type="Pfam" id="PF01551">
    <property type="entry name" value="Peptidase_M23"/>
    <property type="match status" value="1"/>
</dbReference>
<dbReference type="CDD" id="cd00118">
    <property type="entry name" value="LysM"/>
    <property type="match status" value="2"/>
</dbReference>